<organism evidence="2 3">
    <name type="scientific">Metabacillus lacus</name>
    <dbReference type="NCBI Taxonomy" id="1983721"/>
    <lineage>
        <taxon>Bacteria</taxon>
        <taxon>Bacillati</taxon>
        <taxon>Bacillota</taxon>
        <taxon>Bacilli</taxon>
        <taxon>Bacillales</taxon>
        <taxon>Bacillaceae</taxon>
        <taxon>Metabacillus</taxon>
    </lineage>
</organism>
<feature type="transmembrane region" description="Helical" evidence="1">
    <location>
        <begin position="20"/>
        <end position="43"/>
    </location>
</feature>
<dbReference type="Proteomes" id="UP000448867">
    <property type="component" value="Unassembled WGS sequence"/>
</dbReference>
<dbReference type="GO" id="GO:0008381">
    <property type="term" value="F:mechanosensitive monoatomic ion channel activity"/>
    <property type="evidence" value="ECO:0007669"/>
    <property type="project" value="InterPro"/>
</dbReference>
<keyword evidence="3" id="KW-1185">Reference proteome</keyword>
<dbReference type="AlphaFoldDB" id="A0A7X2IY90"/>
<feature type="transmembrane region" description="Helical" evidence="1">
    <location>
        <begin position="305"/>
        <end position="329"/>
    </location>
</feature>
<dbReference type="OrthoDB" id="1411407at2"/>
<evidence type="ECO:0000256" key="1">
    <source>
        <dbReference type="SAM" id="Phobius"/>
    </source>
</evidence>
<dbReference type="InterPro" id="IPR008910">
    <property type="entry name" value="MSC_TM_helix"/>
</dbReference>
<evidence type="ECO:0000313" key="3">
    <source>
        <dbReference type="Proteomes" id="UP000448867"/>
    </source>
</evidence>
<feature type="transmembrane region" description="Helical" evidence="1">
    <location>
        <begin position="272"/>
        <end position="293"/>
    </location>
</feature>
<feature type="transmembrane region" description="Helical" evidence="1">
    <location>
        <begin position="341"/>
        <end position="359"/>
    </location>
</feature>
<dbReference type="Pfam" id="PF05552">
    <property type="entry name" value="MS_channel_1st_1"/>
    <property type="match status" value="4"/>
</dbReference>
<gene>
    <name evidence="2" type="ORF">GJU40_06715</name>
</gene>
<feature type="transmembrane region" description="Helical" evidence="1">
    <location>
        <begin position="71"/>
        <end position="91"/>
    </location>
</feature>
<reference evidence="2 3" key="1">
    <citation type="submission" date="2019-11" db="EMBL/GenBank/DDBJ databases">
        <title>Bacillus lacus genome.</title>
        <authorList>
            <person name="Allen C.J."/>
            <person name="Newman J.D."/>
        </authorList>
    </citation>
    <scope>NUCLEOTIDE SEQUENCE [LARGE SCALE GENOMIC DNA]</scope>
    <source>
        <strain evidence="2 3">KCTC 33946</strain>
    </source>
</reference>
<dbReference type="EMBL" id="WKKI01000008">
    <property type="protein sequence ID" value="MRX71864.1"/>
    <property type="molecule type" value="Genomic_DNA"/>
</dbReference>
<feature type="transmembrane region" description="Helical" evidence="1">
    <location>
        <begin position="371"/>
        <end position="392"/>
    </location>
</feature>
<protein>
    <submittedName>
        <fullName evidence="2">Mechanosensitive ion channel</fullName>
    </submittedName>
</protein>
<feature type="transmembrane region" description="Helical" evidence="1">
    <location>
        <begin position="173"/>
        <end position="194"/>
    </location>
</feature>
<dbReference type="PANTHER" id="PTHR30221:SF1">
    <property type="entry name" value="SMALL-CONDUCTANCE MECHANOSENSITIVE CHANNEL"/>
    <property type="match status" value="1"/>
</dbReference>
<dbReference type="Gene3D" id="1.10.287.1260">
    <property type="match status" value="2"/>
</dbReference>
<evidence type="ECO:0000313" key="2">
    <source>
        <dbReference type="EMBL" id="MRX71864.1"/>
    </source>
</evidence>
<comment type="caution">
    <text evidence="2">The sequence shown here is derived from an EMBL/GenBank/DDBJ whole genome shotgun (WGS) entry which is preliminary data.</text>
</comment>
<sequence>MNEVNNSLNNVFNTIIEAIPHILAALLLLILAFIVASVVRAIIVKGLKKIGVTRGMVRAKMTRSEEQAENTLKSIGNVLYFLIFILFLPSILDALQMNSVAQPITNMVQQFLAYLPNIFAAIVILLIGYFVARLIRDLVFNLLQSLNIDHWFDKLGTSTADARQESKMNKTTLAKVLSNFVFFIVLIPIITVALESLNIQSISQPIISVLNTVLNMIPNIFVAIILIIVGYYLAKFISELLVSLLTRTGVTSIYQSLGASDPTKSKFDISRAIGTVVKVLIILFFTVEALNVLQFQVLNEIGNAVIGYLPMIISALIILGLALIGGRMLENVIRNYSNSPFSAALVKYILITFAVFMALDQLGFASTIVNIGFLLILGALAVAFAISFGIGGREFAKRNLERFENKIQRDQNTPNNGQ</sequence>
<feature type="transmembrane region" description="Helical" evidence="1">
    <location>
        <begin position="214"/>
        <end position="234"/>
    </location>
</feature>
<keyword evidence="1" id="KW-0812">Transmembrane</keyword>
<accession>A0A7X2IY90</accession>
<name>A0A7X2IY90_9BACI</name>
<keyword evidence="1" id="KW-0472">Membrane</keyword>
<dbReference type="RefSeq" id="WP_154306997.1">
    <property type="nucleotide sequence ID" value="NZ_WKKI01000008.1"/>
</dbReference>
<dbReference type="PANTHER" id="PTHR30221">
    <property type="entry name" value="SMALL-CONDUCTANCE MECHANOSENSITIVE CHANNEL"/>
    <property type="match status" value="1"/>
</dbReference>
<keyword evidence="1" id="KW-1133">Transmembrane helix</keyword>
<dbReference type="InterPro" id="IPR045275">
    <property type="entry name" value="MscS_archaea/bacteria_type"/>
</dbReference>
<proteinExistence type="predicted"/>
<feature type="transmembrane region" description="Helical" evidence="1">
    <location>
        <begin position="111"/>
        <end position="132"/>
    </location>
</feature>
<dbReference type="NCBIfam" id="NF033912">
    <property type="entry name" value="msc"/>
    <property type="match status" value="1"/>
</dbReference>